<dbReference type="HOGENOM" id="CLU_1567181_0_0_2"/>
<dbReference type="RefSeq" id="WP_232316266.1">
    <property type="nucleotide sequence ID" value="NZ_CP009520.1"/>
</dbReference>
<dbReference type="GeneID" id="24810103"/>
<evidence type="ECO:0000313" key="2">
    <source>
        <dbReference type="Proteomes" id="UP000033096"/>
    </source>
</evidence>
<dbReference type="PATRIC" id="fig|1434123.4.peg.2009"/>
<dbReference type="EMBL" id="CP009520">
    <property type="protein sequence ID" value="AKB43933.1"/>
    <property type="molecule type" value="Genomic_DNA"/>
</dbReference>
<dbReference type="KEGG" id="mvc:MSVAZ_1664"/>
<dbReference type="InterPro" id="IPR012872">
    <property type="entry name" value="DUF1670"/>
</dbReference>
<organism evidence="1 2">
    <name type="scientific">Methanosarcina vacuolata Z-761</name>
    <dbReference type="NCBI Taxonomy" id="1434123"/>
    <lineage>
        <taxon>Archaea</taxon>
        <taxon>Methanobacteriati</taxon>
        <taxon>Methanobacteriota</taxon>
        <taxon>Stenosarchaea group</taxon>
        <taxon>Methanomicrobia</taxon>
        <taxon>Methanosarcinales</taxon>
        <taxon>Methanosarcinaceae</taxon>
        <taxon>Methanosarcina</taxon>
    </lineage>
</organism>
<keyword evidence="2" id="KW-1185">Reference proteome</keyword>
<dbReference type="Pfam" id="PF07900">
    <property type="entry name" value="DUF1670"/>
    <property type="match status" value="1"/>
</dbReference>
<name>A0A0E3Q3K0_9EURY</name>
<proteinExistence type="predicted"/>
<sequence>MTKEQIFRLRLINGFNFAHIIADTIVIISKNFFQNNNSGICNGQILYLSISDEDGPGKSLLGSKHVEVILTLDTPEDMDVHEKFGFSAYRQGILLRITQEARNQHAHLTIKDLVKLLKRSYSTIKKDLKNFREKRLYVPLKRVVKDIGLSFWQVSLTTFKGKYSGSCFQE</sequence>
<reference evidence="1 2" key="1">
    <citation type="submission" date="2014-07" db="EMBL/GenBank/DDBJ databases">
        <title>Methanogenic archaea and the global carbon cycle.</title>
        <authorList>
            <person name="Henriksen J.R."/>
            <person name="Luke J."/>
            <person name="Reinhart S."/>
            <person name="Benedict M.N."/>
            <person name="Youngblut N.D."/>
            <person name="Metcalf M.E."/>
            <person name="Whitaker R.J."/>
            <person name="Metcalf W.W."/>
        </authorList>
    </citation>
    <scope>NUCLEOTIDE SEQUENCE [LARGE SCALE GENOMIC DNA]</scope>
    <source>
        <strain evidence="1 2">Z-761</strain>
    </source>
</reference>
<dbReference type="Proteomes" id="UP000033096">
    <property type="component" value="Chromosome"/>
</dbReference>
<evidence type="ECO:0000313" key="1">
    <source>
        <dbReference type="EMBL" id="AKB43933.1"/>
    </source>
</evidence>
<accession>A0A0E3Q3K0</accession>
<protein>
    <submittedName>
        <fullName evidence="1">Uncharacterized protein</fullName>
    </submittedName>
</protein>
<dbReference type="STRING" id="1434123.MSVAZ_1664"/>
<dbReference type="AlphaFoldDB" id="A0A0E3Q3K0"/>
<gene>
    <name evidence="1" type="ORF">MSVAZ_1664</name>
</gene>